<feature type="transmembrane region" description="Helical" evidence="1">
    <location>
        <begin position="12"/>
        <end position="33"/>
    </location>
</feature>
<dbReference type="AlphaFoldDB" id="A0AAV0C653"/>
<keyword evidence="1" id="KW-0812">Transmembrane</keyword>
<evidence type="ECO:0000313" key="3">
    <source>
        <dbReference type="Proteomes" id="UP001152523"/>
    </source>
</evidence>
<evidence type="ECO:0000313" key="2">
    <source>
        <dbReference type="EMBL" id="CAH9069708.1"/>
    </source>
</evidence>
<feature type="transmembrane region" description="Helical" evidence="1">
    <location>
        <begin position="54"/>
        <end position="73"/>
    </location>
</feature>
<keyword evidence="1" id="KW-0472">Membrane</keyword>
<proteinExistence type="predicted"/>
<evidence type="ECO:0000256" key="1">
    <source>
        <dbReference type="SAM" id="Phobius"/>
    </source>
</evidence>
<accession>A0AAV0C653</accession>
<gene>
    <name evidence="2" type="ORF">CEPIT_LOCUS3177</name>
</gene>
<dbReference type="EMBL" id="CAMAPF010000016">
    <property type="protein sequence ID" value="CAH9069708.1"/>
    <property type="molecule type" value="Genomic_DNA"/>
</dbReference>
<keyword evidence="1" id="KW-1133">Transmembrane helix</keyword>
<name>A0AAV0C653_9ASTE</name>
<feature type="non-terminal residue" evidence="2">
    <location>
        <position position="158"/>
    </location>
</feature>
<keyword evidence="3" id="KW-1185">Reference proteome</keyword>
<sequence>MVASKWKVFNCLWVIALALGIIGVLCGIIAAVIGRRYRIQVPEDVALQCKRPGWAVVPALASHMLSAIIAVLLRASVPVASKCVRTRWVIARLQIEHWKNESYIHQSNYTEKVFKRFYMDKAHPLTSPMVVQSLNIHDDPFRPREDNGEILRPEVPYM</sequence>
<reference evidence="2" key="1">
    <citation type="submission" date="2022-07" db="EMBL/GenBank/DDBJ databases">
        <authorList>
            <person name="Macas J."/>
            <person name="Novak P."/>
            <person name="Neumann P."/>
        </authorList>
    </citation>
    <scope>NUCLEOTIDE SEQUENCE</scope>
</reference>
<organism evidence="2 3">
    <name type="scientific">Cuscuta epithymum</name>
    <dbReference type="NCBI Taxonomy" id="186058"/>
    <lineage>
        <taxon>Eukaryota</taxon>
        <taxon>Viridiplantae</taxon>
        <taxon>Streptophyta</taxon>
        <taxon>Embryophyta</taxon>
        <taxon>Tracheophyta</taxon>
        <taxon>Spermatophyta</taxon>
        <taxon>Magnoliopsida</taxon>
        <taxon>eudicotyledons</taxon>
        <taxon>Gunneridae</taxon>
        <taxon>Pentapetalae</taxon>
        <taxon>asterids</taxon>
        <taxon>lamiids</taxon>
        <taxon>Solanales</taxon>
        <taxon>Convolvulaceae</taxon>
        <taxon>Cuscuteae</taxon>
        <taxon>Cuscuta</taxon>
        <taxon>Cuscuta subgen. Cuscuta</taxon>
    </lineage>
</organism>
<dbReference type="Proteomes" id="UP001152523">
    <property type="component" value="Unassembled WGS sequence"/>
</dbReference>
<protein>
    <submittedName>
        <fullName evidence="2">Uncharacterized protein</fullName>
    </submittedName>
</protein>
<comment type="caution">
    <text evidence="2">The sequence shown here is derived from an EMBL/GenBank/DDBJ whole genome shotgun (WGS) entry which is preliminary data.</text>
</comment>